<dbReference type="AlphaFoldDB" id="A0A1I6XWD9"/>
<dbReference type="EMBL" id="FPAS01000001">
    <property type="protein sequence ID" value="SFT42231.1"/>
    <property type="molecule type" value="Genomic_DNA"/>
</dbReference>
<reference evidence="1 2" key="1">
    <citation type="submission" date="2016-10" db="EMBL/GenBank/DDBJ databases">
        <authorList>
            <person name="de Groot N.N."/>
        </authorList>
    </citation>
    <scope>NUCLEOTIDE SEQUENCE [LARGE SCALE GENOMIC DNA]</scope>
    <source>
        <strain evidence="1 2">CGMCC 1.7005</strain>
    </source>
</reference>
<evidence type="ECO:0008006" key="3">
    <source>
        <dbReference type="Google" id="ProtNLM"/>
    </source>
</evidence>
<dbReference type="STRING" id="477690.SAMN05216474_0475"/>
<gene>
    <name evidence="1" type="ORF">SAMN05216474_0475</name>
</gene>
<evidence type="ECO:0000313" key="1">
    <source>
        <dbReference type="EMBL" id="SFT42231.1"/>
    </source>
</evidence>
<accession>A0A1I6XWD9</accession>
<dbReference type="RefSeq" id="WP_090245916.1">
    <property type="nucleotide sequence ID" value="NZ_FPAS01000001.1"/>
</dbReference>
<protein>
    <recommendedName>
        <fullName evidence="3">Cthe-2314-like HEPN domain-containing protein</fullName>
    </recommendedName>
</protein>
<evidence type="ECO:0000313" key="2">
    <source>
        <dbReference type="Proteomes" id="UP000236454"/>
    </source>
</evidence>
<organism evidence="1 2">
    <name type="scientific">Lishizhenia tianjinensis</name>
    <dbReference type="NCBI Taxonomy" id="477690"/>
    <lineage>
        <taxon>Bacteria</taxon>
        <taxon>Pseudomonadati</taxon>
        <taxon>Bacteroidota</taxon>
        <taxon>Flavobacteriia</taxon>
        <taxon>Flavobacteriales</taxon>
        <taxon>Crocinitomicaceae</taxon>
        <taxon>Lishizhenia</taxon>
    </lineage>
</organism>
<keyword evidence="2" id="KW-1185">Reference proteome</keyword>
<dbReference type="Proteomes" id="UP000236454">
    <property type="component" value="Unassembled WGS sequence"/>
</dbReference>
<name>A0A1I6XWD9_9FLAO</name>
<sequence>MPYSILDATNDFTDLSNEIGMFKKKLCEDQDIPYSEEGVKLITPTNDIRFITLDSIQQILLSLSGYIRGFMDLQRRINNTEEFLKVLNLGVTVDQMEKGLVYKFPIESLVTMVHFQIDSYFGEVCSSLNEPKTGFYNRMVKVLEEQSEKEQYQNSLQCLASIRNSFHSRGFHTIHKSNWNNGGEPLLGILDREFEKDGYKIEFKHKEVIRYNWKSMFLLIKESVCILKKVISANEQCV</sequence>
<proteinExistence type="predicted"/>